<dbReference type="Proteomes" id="UP000694865">
    <property type="component" value="Unplaced"/>
</dbReference>
<dbReference type="PANTHER" id="PTHR15298:SF1">
    <property type="entry name" value="GLYCINE N-ACYLTRANSFERASE-LIKE PROTEIN"/>
    <property type="match status" value="1"/>
</dbReference>
<dbReference type="RefSeq" id="XP_002731339.1">
    <property type="nucleotide sequence ID" value="XM_002731293.1"/>
</dbReference>
<evidence type="ECO:0000256" key="1">
    <source>
        <dbReference type="RuleBase" id="RU368002"/>
    </source>
</evidence>
<dbReference type="InterPro" id="IPR010313">
    <property type="entry name" value="Glycine_N-acyltransferase"/>
</dbReference>
<dbReference type="InterPro" id="IPR016181">
    <property type="entry name" value="Acyl_CoA_acyltransferase"/>
</dbReference>
<dbReference type="EC" id="2.3.1.-" evidence="1"/>
<name>A0ABM0GJP2_SACKO</name>
<keyword evidence="1" id="KW-0012">Acyltransferase</keyword>
<accession>A0ABM0GJP2</accession>
<evidence type="ECO:0000313" key="3">
    <source>
        <dbReference type="RefSeq" id="XP_002731339.1"/>
    </source>
</evidence>
<dbReference type="Gene3D" id="3.40.630.30">
    <property type="match status" value="2"/>
</dbReference>
<gene>
    <name evidence="3" type="primary">LOC100375801</name>
</gene>
<evidence type="ECO:0000313" key="2">
    <source>
        <dbReference type="Proteomes" id="UP000694865"/>
    </source>
</evidence>
<organism evidence="2 3">
    <name type="scientific">Saccoglossus kowalevskii</name>
    <name type="common">Acorn worm</name>
    <dbReference type="NCBI Taxonomy" id="10224"/>
    <lineage>
        <taxon>Eukaryota</taxon>
        <taxon>Metazoa</taxon>
        <taxon>Hemichordata</taxon>
        <taxon>Enteropneusta</taxon>
        <taxon>Harrimaniidae</taxon>
        <taxon>Saccoglossus</taxon>
    </lineage>
</organism>
<sequence length="984" mass="112346">MALVVGMNKLPILIESLHKWRPYCNPVFWMIKNSILTKNVWPCMDIYTDDICNPTTVVGAANNYHEAPFDRSYFMFSTNNNKLEAVLNAAGVIDWDKEQIPFDSIPMSNFQMIQDAATANGFQLIYHQAWQFYLLEKNELCANIADKPLPDGFQFGCLRNEHIPLIEERWWRNNDVPPTILSETLKYHKFHAVFESNGSPIAWGIFKECGDLGYVFCERRYRGSGVPEKMFASMCMMSLNEGIIPYTVLDTRNIHLVKHLRNLGFREVKNFDVAASIMIITFVFGLNMLIVISCGQHPGNPPDGSCLYCEDVFFDNGEWNGNCDEEVSCADFPEEASKVNSIAAEDIVSKLKCKKPAEQSKGKGTPQKTDNCQLCDVSFREDDWVTINCRVLTCPVVLADHIEFGPDATEENKIRNRICKNHKNGEMNHYTCKYQPENEDLILYFKIMASVVVMNNLHILIESLHKWMPYCHPVFWMIKNSVLTKNAWPCMDIYTDDICNPTTVVGAANNYHVSPFDRSYFMFSTNNKRLKAVLNTAGVIDWNKEQIVFETIPISCFKVTHNVAIARGFQMIYHKVWHLFQMENNENCARIGDKPLPDGLYFASLTNEHIPLIEERWRFNNRTPLPNLQETLKYQKSLSIFESGGLPISWGVFKECGELGYGHCEPNYRGTGIYSIGLAKMCMMSLNEGVVPLAIINASNIPSVKSAENPPLLSARPSYLQGGHAGVHIWYGGRTANVKKINIQVYHYDVRSLTKQQLVCLPIDPGSMVYHTWIPAYRVPQSHTGCTTTQLHQILAVPQPNYTKYWLYLNPATPNTDFNLATPNTGCTPTQPHQILAVPPPNYTKYWLYPQPSNTKYWLYFHPSNTKYWLYLNQTTPNTGCTSTKPHQILAVPQPNYTKYWLYLNQTTPNTGCTSTQLHQILTSTQLHQILAVPQPNYTKYWLYLNQTTPNTSCTSTKLHQILAVPSTQLHQILAVPQPNYTKY</sequence>
<proteinExistence type="inferred from homology"/>
<dbReference type="PANTHER" id="PTHR15298">
    <property type="entry name" value="L-COA N-ACYLTRANSFERASE-RELATED"/>
    <property type="match status" value="1"/>
</dbReference>
<dbReference type="SUPFAM" id="SSF55729">
    <property type="entry name" value="Acyl-CoA N-acyltransferases (Nat)"/>
    <property type="match status" value="2"/>
</dbReference>
<reference evidence="3" key="1">
    <citation type="submission" date="2025-08" db="UniProtKB">
        <authorList>
            <consortium name="RefSeq"/>
        </authorList>
    </citation>
    <scope>IDENTIFICATION</scope>
    <source>
        <tissue evidence="3">Testes</tissue>
    </source>
</reference>
<keyword evidence="2" id="KW-1185">Reference proteome</keyword>
<protein>
    <recommendedName>
        <fullName evidence="1">Glycine N-acyltransferase-like protein</fullName>
        <ecNumber evidence="1">2.3.1.-</ecNumber>
    </recommendedName>
</protein>
<comment type="similarity">
    <text evidence="1">Belongs to the glycine N-acyltransferase family.</text>
</comment>
<keyword evidence="1" id="KW-0808">Transferase</keyword>
<dbReference type="GeneID" id="100375801"/>